<name>A0A6C0Y3A5_9GAMM</name>
<proteinExistence type="predicted"/>
<dbReference type="PROSITE" id="PS51197">
    <property type="entry name" value="HTH_RRF2_2"/>
    <property type="match status" value="1"/>
</dbReference>
<reference evidence="1 2" key="1">
    <citation type="submission" date="2019-09" db="EMBL/GenBank/DDBJ databases">
        <title>Non-baumannii Acinetobacter spp. carrying blaNDM-1 isolated in China.</title>
        <authorList>
            <person name="Cui C."/>
            <person name="Chen C."/>
            <person name="Sun J."/>
            <person name="Liu Y."/>
        </authorList>
    </citation>
    <scope>NUCLEOTIDE SEQUENCE [LARGE SCALE GENOMIC DNA]</scope>
    <source>
        <strain evidence="1 2">B18</strain>
    </source>
</reference>
<dbReference type="EMBL" id="CP044455">
    <property type="protein sequence ID" value="QIC70608.1"/>
    <property type="molecule type" value="Genomic_DNA"/>
</dbReference>
<accession>A0A6C0Y3A5</accession>
<dbReference type="Pfam" id="PF02082">
    <property type="entry name" value="Rrf2"/>
    <property type="match status" value="1"/>
</dbReference>
<dbReference type="GO" id="GO:0005829">
    <property type="term" value="C:cytosol"/>
    <property type="evidence" value="ECO:0007669"/>
    <property type="project" value="TreeGrafter"/>
</dbReference>
<protein>
    <submittedName>
        <fullName evidence="1">Rrf2 family transcriptional regulator</fullName>
    </submittedName>
</protein>
<sequence>MRKDSKLSRMLHVLLHMAREDRPFTSDYISEMLETNPVVVRRTMSGLKKHGFVDSEKGPGGGWTLIKSLSDISLYDVYVAVGEPSIFAIGNENKQPDCLVELVVNQALDQAFIEAQQLLINNLKSTKLDKLAHDFQIEWDKHIVNKHAHLT</sequence>
<gene>
    <name evidence="1" type="ORF">FSC09_09370</name>
</gene>
<dbReference type="SUPFAM" id="SSF46785">
    <property type="entry name" value="Winged helix' DNA-binding domain"/>
    <property type="match status" value="1"/>
</dbReference>
<dbReference type="Gene3D" id="1.10.10.10">
    <property type="entry name" value="Winged helix-like DNA-binding domain superfamily/Winged helix DNA-binding domain"/>
    <property type="match status" value="1"/>
</dbReference>
<dbReference type="Proteomes" id="UP000503440">
    <property type="component" value="Chromosome"/>
</dbReference>
<dbReference type="InterPro" id="IPR036388">
    <property type="entry name" value="WH-like_DNA-bd_sf"/>
</dbReference>
<evidence type="ECO:0000313" key="1">
    <source>
        <dbReference type="EMBL" id="QIC70608.1"/>
    </source>
</evidence>
<evidence type="ECO:0000313" key="2">
    <source>
        <dbReference type="Proteomes" id="UP000503440"/>
    </source>
</evidence>
<dbReference type="PANTHER" id="PTHR33221:SF15">
    <property type="entry name" value="HTH-TYPE TRANSCRIPTIONAL REGULATOR YWGB-RELATED"/>
    <property type="match status" value="1"/>
</dbReference>
<dbReference type="AlphaFoldDB" id="A0A6C0Y3A5"/>
<dbReference type="GO" id="GO:0003700">
    <property type="term" value="F:DNA-binding transcription factor activity"/>
    <property type="evidence" value="ECO:0007669"/>
    <property type="project" value="TreeGrafter"/>
</dbReference>
<organism evidence="1 2">
    <name type="scientific">Acinetobacter indicus</name>
    <dbReference type="NCBI Taxonomy" id="756892"/>
    <lineage>
        <taxon>Bacteria</taxon>
        <taxon>Pseudomonadati</taxon>
        <taxon>Pseudomonadota</taxon>
        <taxon>Gammaproteobacteria</taxon>
        <taxon>Moraxellales</taxon>
        <taxon>Moraxellaceae</taxon>
        <taxon>Acinetobacter</taxon>
    </lineage>
</organism>
<dbReference type="PANTHER" id="PTHR33221">
    <property type="entry name" value="WINGED HELIX-TURN-HELIX TRANSCRIPTIONAL REGULATOR, RRF2 FAMILY"/>
    <property type="match status" value="1"/>
</dbReference>
<dbReference type="RefSeq" id="WP_163145944.1">
    <property type="nucleotide sequence ID" value="NZ_CP044455.1"/>
</dbReference>
<dbReference type="InterPro" id="IPR036390">
    <property type="entry name" value="WH_DNA-bd_sf"/>
</dbReference>
<dbReference type="InterPro" id="IPR000944">
    <property type="entry name" value="Tscrpt_reg_Rrf2"/>
</dbReference>